<comment type="caution">
    <text evidence="1">The sequence shown here is derived from an EMBL/GenBank/DDBJ whole genome shotgun (WGS) entry which is preliminary data.</text>
</comment>
<sequence length="137" mass="15944">MTLRRQFDLLPMDHEFLEEFGLPWETIVDGSQWVLIHDFPMPRGYNHATATAAIRIETGYPNTGLDMVYFSPFLTRSDGKPIGATEVLQSLDGKNYQRWSRHRTGENPWKIGRDHIGTHVILIEDWLDREFEKCPSL</sequence>
<keyword evidence="2" id="KW-1185">Reference proteome</keyword>
<accession>A0A0N1F292</accession>
<dbReference type="Pfam" id="PF14462">
    <property type="entry name" value="Prok-E2_E"/>
    <property type="match status" value="1"/>
</dbReference>
<gene>
    <name evidence="1" type="ORF">AE618_21075</name>
</gene>
<dbReference type="PATRIC" id="fig|1526658.3.peg.1889"/>
<proteinExistence type="predicted"/>
<dbReference type="AlphaFoldDB" id="A0A0N1F292"/>
<dbReference type="EMBL" id="LGSZ01000054">
    <property type="protein sequence ID" value="KPH78304.1"/>
    <property type="molecule type" value="Genomic_DNA"/>
</dbReference>
<name>A0A0N1F292_9HYPH</name>
<dbReference type="OrthoDB" id="512401at2"/>
<dbReference type="Proteomes" id="UP000037822">
    <property type="component" value="Unassembled WGS sequence"/>
</dbReference>
<organism evidence="1 2">
    <name type="scientific">Bosea vaviloviae</name>
    <dbReference type="NCBI Taxonomy" id="1526658"/>
    <lineage>
        <taxon>Bacteria</taxon>
        <taxon>Pseudomonadati</taxon>
        <taxon>Pseudomonadota</taxon>
        <taxon>Alphaproteobacteria</taxon>
        <taxon>Hyphomicrobiales</taxon>
        <taxon>Boseaceae</taxon>
        <taxon>Bosea</taxon>
    </lineage>
</organism>
<protein>
    <submittedName>
        <fullName evidence="1">Uncharacterized protein</fullName>
    </submittedName>
</protein>
<dbReference type="RefSeq" id="WP_054211042.1">
    <property type="nucleotide sequence ID" value="NZ_LGSZ01000054.1"/>
</dbReference>
<evidence type="ECO:0000313" key="1">
    <source>
        <dbReference type="EMBL" id="KPH78304.1"/>
    </source>
</evidence>
<reference evidence="1 2" key="1">
    <citation type="submission" date="2015-07" db="EMBL/GenBank/DDBJ databases">
        <title>Whole genome sequencing of Bosea vaviloviae isolated from cave pool.</title>
        <authorList>
            <person name="Tan N.E.H."/>
            <person name="Lee Y.P."/>
            <person name="Gan H.M."/>
            <person name="Barton H."/>
            <person name="Savka M.A."/>
        </authorList>
    </citation>
    <scope>NUCLEOTIDE SEQUENCE [LARGE SCALE GENOMIC DNA]</scope>
    <source>
        <strain evidence="1 2">SD260</strain>
    </source>
</reference>
<evidence type="ECO:0000313" key="2">
    <source>
        <dbReference type="Proteomes" id="UP000037822"/>
    </source>
</evidence>
<dbReference type="InterPro" id="IPR025701">
    <property type="entry name" value="UBQ-conjugat_E2_E"/>
</dbReference>